<accession>B1Z5T6</accession>
<dbReference type="GO" id="GO:0046464">
    <property type="term" value="P:acylglycerol catabolic process"/>
    <property type="evidence" value="ECO:0007669"/>
    <property type="project" value="TreeGrafter"/>
</dbReference>
<evidence type="ECO:0000313" key="3">
    <source>
        <dbReference type="Proteomes" id="UP000001680"/>
    </source>
</evidence>
<dbReference type="HOGENOM" id="CLU_020336_50_4_4"/>
<feature type="domain" description="AB hydrolase-1" evidence="1">
    <location>
        <begin position="26"/>
        <end position="265"/>
    </location>
</feature>
<dbReference type="SUPFAM" id="SSF53474">
    <property type="entry name" value="alpha/beta-Hydrolases"/>
    <property type="match status" value="1"/>
</dbReference>
<evidence type="ECO:0000313" key="2">
    <source>
        <dbReference type="EMBL" id="ACB68132.1"/>
    </source>
</evidence>
<name>B1Z5T6_BURA4</name>
<keyword evidence="2" id="KW-0378">Hydrolase</keyword>
<dbReference type="AlphaFoldDB" id="B1Z5T6"/>
<dbReference type="GO" id="GO:0047372">
    <property type="term" value="F:monoacylglycerol lipase activity"/>
    <property type="evidence" value="ECO:0007669"/>
    <property type="project" value="TreeGrafter"/>
</dbReference>
<reference evidence="3" key="1">
    <citation type="submission" date="2008-04" db="EMBL/GenBank/DDBJ databases">
        <title>Complete sequence of chromosome 3 of Burkholderia ambifaria MC40-6.</title>
        <authorList>
            <person name="Copeland A."/>
            <person name="Lucas S."/>
            <person name="Lapidus A."/>
            <person name="Glavina del Rio T."/>
            <person name="Dalin E."/>
            <person name="Tice H."/>
            <person name="Pitluck S."/>
            <person name="Chain P."/>
            <person name="Malfatti S."/>
            <person name="Shin M."/>
            <person name="Vergez L."/>
            <person name="Lang D."/>
            <person name="Schmutz J."/>
            <person name="Larimer F."/>
            <person name="Land M."/>
            <person name="Hauser L."/>
            <person name="Kyrpides N."/>
            <person name="Lykidis A."/>
            <person name="Ramette A."/>
            <person name="Konstantinidis K."/>
            <person name="Tiedje J."/>
            <person name="Richardson P."/>
        </authorList>
    </citation>
    <scope>NUCLEOTIDE SEQUENCE [LARGE SCALE GENOMIC DNA]</scope>
    <source>
        <strain evidence="3">MC40-6</strain>
    </source>
</reference>
<dbReference type="PANTHER" id="PTHR43798">
    <property type="entry name" value="MONOACYLGLYCEROL LIPASE"/>
    <property type="match status" value="1"/>
</dbReference>
<proteinExistence type="predicted"/>
<dbReference type="Pfam" id="PF12697">
    <property type="entry name" value="Abhydrolase_6"/>
    <property type="match status" value="1"/>
</dbReference>
<dbReference type="EMBL" id="CP001027">
    <property type="protein sequence ID" value="ACB68132.1"/>
    <property type="molecule type" value="Genomic_DNA"/>
</dbReference>
<sequence length="280" mass="30665">MLSRFLSLELGQVHYLSNDRSDLPALLLLHGNASSAASFDDLANALDGRFHLIALDFPGHGRSDRLSMPADAYAYSMEGLRDLLVKAIACLGLSDYSIAANSLGANIAAQALPSLHGLRALILMASIHSSGKDDFFSNVKPDAPSKTSLKPVFDEADIDVLTRAFIHPSRAGKPYARMARDLRESDGNFREQIVRFMALQHWPDEIALLARSTVPLLYIGGRDDAFIQHAFYRKLAQQVPQLDGRLLLLDNVSHVPHLEDASACARSIVEFAESLRSEAS</sequence>
<dbReference type="Gene3D" id="3.40.50.1820">
    <property type="entry name" value="alpha/beta hydrolase"/>
    <property type="match status" value="1"/>
</dbReference>
<organism evidence="2 3">
    <name type="scientific">Burkholderia ambifaria (strain MC40-6)</name>
    <dbReference type="NCBI Taxonomy" id="398577"/>
    <lineage>
        <taxon>Bacteria</taxon>
        <taxon>Pseudomonadati</taxon>
        <taxon>Pseudomonadota</taxon>
        <taxon>Betaproteobacteria</taxon>
        <taxon>Burkholderiales</taxon>
        <taxon>Burkholderiaceae</taxon>
        <taxon>Burkholderia</taxon>
        <taxon>Burkholderia cepacia complex</taxon>
    </lineage>
</organism>
<dbReference type="Proteomes" id="UP000001680">
    <property type="component" value="Chromosome 3"/>
</dbReference>
<dbReference type="PANTHER" id="PTHR43798:SF33">
    <property type="entry name" value="HYDROLASE, PUTATIVE (AFU_ORTHOLOGUE AFUA_2G14860)-RELATED"/>
    <property type="match status" value="1"/>
</dbReference>
<dbReference type="PRINTS" id="PR00111">
    <property type="entry name" value="ABHYDROLASE"/>
</dbReference>
<evidence type="ECO:0000259" key="1">
    <source>
        <dbReference type="Pfam" id="PF12697"/>
    </source>
</evidence>
<protein>
    <submittedName>
        <fullName evidence="2">Alpha/beta hydrolase fold</fullName>
    </submittedName>
</protein>
<dbReference type="InterPro" id="IPR050266">
    <property type="entry name" value="AB_hydrolase_sf"/>
</dbReference>
<dbReference type="RefSeq" id="WP_012372063.1">
    <property type="nucleotide sequence ID" value="NC_010557.1"/>
</dbReference>
<dbReference type="InterPro" id="IPR029058">
    <property type="entry name" value="AB_hydrolase_fold"/>
</dbReference>
<dbReference type="GO" id="GO:0016020">
    <property type="term" value="C:membrane"/>
    <property type="evidence" value="ECO:0007669"/>
    <property type="project" value="TreeGrafter"/>
</dbReference>
<dbReference type="KEGG" id="bac:BamMC406_5689"/>
<gene>
    <name evidence="2" type="ordered locus">BamMC406_5689</name>
</gene>
<dbReference type="InterPro" id="IPR000073">
    <property type="entry name" value="AB_hydrolase_1"/>
</dbReference>